<dbReference type="PANTHER" id="PTHR20426:SF0">
    <property type="entry name" value="18S RRNA AMINOCARBOXYPROPYLTRANSFERASE"/>
    <property type="match status" value="1"/>
</dbReference>
<comment type="caution">
    <text evidence="9">The sequence shown here is derived from an EMBL/GenBank/DDBJ whole genome shotgun (WGS) entry which is preliminary data.</text>
</comment>
<evidence type="ECO:0000256" key="5">
    <source>
        <dbReference type="ARBA" id="ARBA00022679"/>
    </source>
</evidence>
<comment type="catalytic activity">
    <reaction evidence="7">
        <text>an N(1)-methylpseudouridine in rRNA + S-adenosyl-L-methionine = N(1)-methyl-N(3)-[(3S)-3-amino-3-carboxypropyl]pseudouridine in rRNA + S-methyl-5'-thioadenosine + H(+)</text>
        <dbReference type="Rhea" id="RHEA:63296"/>
        <dbReference type="Rhea" id="RHEA-COMP:11634"/>
        <dbReference type="Rhea" id="RHEA-COMP:16310"/>
        <dbReference type="ChEBI" id="CHEBI:15378"/>
        <dbReference type="ChEBI" id="CHEBI:17509"/>
        <dbReference type="ChEBI" id="CHEBI:59789"/>
        <dbReference type="ChEBI" id="CHEBI:74890"/>
        <dbReference type="ChEBI" id="CHEBI:146234"/>
        <dbReference type="EC" id="2.5.1.157"/>
    </reaction>
</comment>
<dbReference type="GO" id="GO:0005737">
    <property type="term" value="C:cytoplasm"/>
    <property type="evidence" value="ECO:0007669"/>
    <property type="project" value="UniProtKB-SubCell"/>
</dbReference>
<evidence type="ECO:0000256" key="4">
    <source>
        <dbReference type="ARBA" id="ARBA00022552"/>
    </source>
</evidence>
<evidence type="ECO:0000313" key="9">
    <source>
        <dbReference type="EMBL" id="MDE4908433.1"/>
    </source>
</evidence>
<keyword evidence="4 7" id="KW-0698">rRNA processing</keyword>
<dbReference type="RefSeq" id="WP_274925061.1">
    <property type="nucleotide sequence ID" value="NZ_JAKELO010000002.1"/>
</dbReference>
<dbReference type="InterPro" id="IPR007177">
    <property type="entry name" value="Tsr3_C"/>
</dbReference>
<accession>A0A9Q4KQ05</accession>
<evidence type="ECO:0000256" key="1">
    <source>
        <dbReference type="ARBA" id="ARBA00014114"/>
    </source>
</evidence>
<dbReference type="GO" id="GO:0000455">
    <property type="term" value="P:enzyme-directed rRNA pseudouridine synthesis"/>
    <property type="evidence" value="ECO:0007669"/>
    <property type="project" value="UniProtKB-UniRule"/>
</dbReference>
<gene>
    <name evidence="9" type="ORF">L0665_07380</name>
</gene>
<evidence type="ECO:0000259" key="8">
    <source>
        <dbReference type="Pfam" id="PF04034"/>
    </source>
</evidence>
<keyword evidence="3 7" id="KW-0690">Ribosome biogenesis</keyword>
<dbReference type="GO" id="GO:1904047">
    <property type="term" value="F:S-adenosyl-L-methionine binding"/>
    <property type="evidence" value="ECO:0007669"/>
    <property type="project" value="UniProtKB-UniRule"/>
</dbReference>
<dbReference type="EC" id="2.5.1.157" evidence="7"/>
<dbReference type="AlphaFoldDB" id="A0A9Q4KQ05"/>
<keyword evidence="6 7" id="KW-0949">S-adenosyl-L-methionine</keyword>
<dbReference type="InterPro" id="IPR022968">
    <property type="entry name" value="Tsr3-like"/>
</dbReference>
<organism evidence="9 10">
    <name type="scientific">Methanogenium marinum</name>
    <dbReference type="NCBI Taxonomy" id="348610"/>
    <lineage>
        <taxon>Archaea</taxon>
        <taxon>Methanobacteriati</taxon>
        <taxon>Methanobacteriota</taxon>
        <taxon>Stenosarchaea group</taxon>
        <taxon>Methanomicrobia</taxon>
        <taxon>Methanomicrobiales</taxon>
        <taxon>Methanomicrobiaceae</taxon>
        <taxon>Methanogenium</taxon>
    </lineage>
</organism>
<keyword evidence="10" id="KW-1185">Reference proteome</keyword>
<feature type="binding site" evidence="7">
    <location>
        <position position="105"/>
    </location>
    <ligand>
        <name>S-adenosyl-L-methionine</name>
        <dbReference type="ChEBI" id="CHEBI:59789"/>
    </ligand>
</feature>
<feature type="binding site" evidence="7">
    <location>
        <position position="65"/>
    </location>
    <ligand>
        <name>S-adenosyl-L-methionine</name>
        <dbReference type="ChEBI" id="CHEBI:59789"/>
    </ligand>
</feature>
<evidence type="ECO:0000256" key="6">
    <source>
        <dbReference type="ARBA" id="ARBA00022691"/>
    </source>
</evidence>
<sequence length="163" mass="18346">MIPLFAYRDNSCDPRRCSVKKLERRGCVRVYARVDRIPHSSLILDPSAPQALSPADRKPKSITALDCSWEVFENIQVSRWPLRRALPFLVAANPGHFGRPFMLNSVEAFAAALVILGEKEQAEEILSAFSWGIRFLEVNHDPLTEYAAAKDSAEVVEIQSCYL</sequence>
<evidence type="ECO:0000256" key="3">
    <source>
        <dbReference type="ARBA" id="ARBA00022517"/>
    </source>
</evidence>
<dbReference type="Pfam" id="PF04034">
    <property type="entry name" value="Ribo_biogen_C"/>
    <property type="match status" value="1"/>
</dbReference>
<protein>
    <recommendedName>
        <fullName evidence="1 7">16S rRNA aminocarboxypropyltransferase</fullName>
        <ecNumber evidence="7">2.5.1.157</ecNumber>
    </recommendedName>
</protein>
<dbReference type="NCBIfam" id="NF002621">
    <property type="entry name" value="PRK02287.1"/>
    <property type="match status" value="1"/>
</dbReference>
<evidence type="ECO:0000313" key="10">
    <source>
        <dbReference type="Proteomes" id="UP001143747"/>
    </source>
</evidence>
<feature type="domain" description="16S/18S rRNA aminocarboxypropyltransferase Tsr3 C-terminal" evidence="8">
    <location>
        <begin position="42"/>
        <end position="163"/>
    </location>
</feature>
<keyword evidence="2 7" id="KW-0963">Cytoplasm</keyword>
<comment type="function">
    <text evidence="7">Aminocarboxypropyltransferase that catalyzes the aminocarboxypropyl transfer on pseudouridine corresponding to position 914 in M.jannaschii 16S rRNA. It constitutes the last step in biosynthesis of the hypermodified N1-methyl-N3-(3-amino-3-carboxypropyl) pseudouridine (m1acp3-Psi).</text>
</comment>
<reference evidence="9" key="1">
    <citation type="submission" date="2022-01" db="EMBL/GenBank/DDBJ databases">
        <title>Draft genome of Methanogenium marinum DSM 15558.</title>
        <authorList>
            <person name="Chen S.-C."/>
            <person name="You Y.-T."/>
        </authorList>
    </citation>
    <scope>NUCLEOTIDE SEQUENCE</scope>
    <source>
        <strain evidence="9">DSM 15558</strain>
    </source>
</reference>
<dbReference type="HAMAP" id="MF_01116">
    <property type="entry name" value="TSR3"/>
    <property type="match status" value="1"/>
</dbReference>
<dbReference type="Proteomes" id="UP001143747">
    <property type="component" value="Unassembled WGS sequence"/>
</dbReference>
<dbReference type="PANTHER" id="PTHR20426">
    <property type="entry name" value="RIBOSOME BIOGENESIS PROTEIN TSR3 HOMOLOG"/>
    <property type="match status" value="1"/>
</dbReference>
<comment type="caution">
    <text evidence="7">Lacks conserved residue(s) required for the propagation of feature annotation.</text>
</comment>
<dbReference type="EMBL" id="JAKELO010000002">
    <property type="protein sequence ID" value="MDE4908433.1"/>
    <property type="molecule type" value="Genomic_DNA"/>
</dbReference>
<comment type="subcellular location">
    <subcellularLocation>
        <location evidence="7">Cytoplasm</location>
    </subcellularLocation>
</comment>
<dbReference type="GO" id="GO:0106388">
    <property type="term" value="F:rRNA small subunit aminocarboxypropyltransferase activity"/>
    <property type="evidence" value="ECO:0007669"/>
    <property type="project" value="UniProtKB-EC"/>
</dbReference>
<evidence type="ECO:0000256" key="7">
    <source>
        <dbReference type="HAMAP-Rule" id="MF_01116"/>
    </source>
</evidence>
<evidence type="ECO:0000256" key="2">
    <source>
        <dbReference type="ARBA" id="ARBA00022490"/>
    </source>
</evidence>
<feature type="binding site" evidence="7">
    <location>
        <position position="18"/>
    </location>
    <ligand>
        <name>S-adenosyl-L-methionine</name>
        <dbReference type="ChEBI" id="CHEBI:59789"/>
    </ligand>
</feature>
<comment type="similarity">
    <text evidence="7">Belongs to the TDD superfamily. TSR3 family.</text>
</comment>
<name>A0A9Q4KQ05_9EURY</name>
<keyword evidence="5 7" id="KW-0808">Transferase</keyword>
<proteinExistence type="inferred from homology"/>
<feature type="binding site" evidence="7">
    <location>
        <position position="86"/>
    </location>
    <ligand>
        <name>S-adenosyl-L-methionine</name>
        <dbReference type="ChEBI" id="CHEBI:59789"/>
    </ligand>
</feature>